<reference evidence="3 4" key="1">
    <citation type="submission" date="2022-03" db="EMBL/GenBank/DDBJ databases">
        <authorList>
            <person name="Nunn A."/>
            <person name="Chopra R."/>
            <person name="Nunn A."/>
            <person name="Contreras Garrido A."/>
        </authorList>
    </citation>
    <scope>NUCLEOTIDE SEQUENCE [LARGE SCALE GENOMIC DNA]</scope>
</reference>
<dbReference type="Pfam" id="PF00646">
    <property type="entry name" value="F-box"/>
    <property type="match status" value="1"/>
</dbReference>
<dbReference type="InterPro" id="IPR036047">
    <property type="entry name" value="F-box-like_dom_sf"/>
</dbReference>
<gene>
    <name evidence="3" type="ORF">TAV2_LOCUS6727</name>
</gene>
<protein>
    <recommendedName>
        <fullName evidence="2">F-box domain-containing protein</fullName>
    </recommendedName>
</protein>
<dbReference type="PANTHER" id="PTHR31111">
    <property type="entry name" value="BNAA05G37150D PROTEIN-RELATED"/>
    <property type="match status" value="1"/>
</dbReference>
<evidence type="ECO:0000313" key="3">
    <source>
        <dbReference type="EMBL" id="CAH2047827.1"/>
    </source>
</evidence>
<evidence type="ECO:0000256" key="1">
    <source>
        <dbReference type="SAM" id="MobiDB-lite"/>
    </source>
</evidence>
<dbReference type="AlphaFoldDB" id="A0AAU9RQ41"/>
<name>A0AAU9RQ41_THLAR</name>
<dbReference type="EMBL" id="OU466858">
    <property type="protein sequence ID" value="CAH2047827.1"/>
    <property type="molecule type" value="Genomic_DNA"/>
</dbReference>
<dbReference type="SUPFAM" id="SSF81383">
    <property type="entry name" value="F-box domain"/>
    <property type="match status" value="1"/>
</dbReference>
<proteinExistence type="predicted"/>
<evidence type="ECO:0000259" key="2">
    <source>
        <dbReference type="SMART" id="SM00256"/>
    </source>
</evidence>
<dbReference type="InterPro" id="IPR001810">
    <property type="entry name" value="F-box_dom"/>
</dbReference>
<feature type="domain" description="F-box" evidence="2">
    <location>
        <begin position="18"/>
        <end position="58"/>
    </location>
</feature>
<dbReference type="Proteomes" id="UP000836841">
    <property type="component" value="Chromosome 2"/>
</dbReference>
<dbReference type="PANTHER" id="PTHR31111:SF132">
    <property type="entry name" value="F-BOX ASSOCIATED UBIQUITINATION EFFECTOR FAMILY PROTEIN-RELATED"/>
    <property type="match status" value="1"/>
</dbReference>
<feature type="compositionally biased region" description="Basic and acidic residues" evidence="1">
    <location>
        <begin position="97"/>
        <end position="109"/>
    </location>
</feature>
<dbReference type="SMART" id="SM00256">
    <property type="entry name" value="FBOX"/>
    <property type="match status" value="1"/>
</dbReference>
<sequence>MQSKSWHGEGDLKSLDPIPVDLLFQILLILPAKSVARFVGVSKLWATIIRSRDFRSYSFRSSPQKHPRFLLAINKQIEGNQEHWCFSPSQPGFVSRTEPDGYPKEESET</sequence>
<feature type="region of interest" description="Disordered" evidence="1">
    <location>
        <begin position="89"/>
        <end position="109"/>
    </location>
</feature>
<organism evidence="3 4">
    <name type="scientific">Thlaspi arvense</name>
    <name type="common">Field penny-cress</name>
    <dbReference type="NCBI Taxonomy" id="13288"/>
    <lineage>
        <taxon>Eukaryota</taxon>
        <taxon>Viridiplantae</taxon>
        <taxon>Streptophyta</taxon>
        <taxon>Embryophyta</taxon>
        <taxon>Tracheophyta</taxon>
        <taxon>Spermatophyta</taxon>
        <taxon>Magnoliopsida</taxon>
        <taxon>eudicotyledons</taxon>
        <taxon>Gunneridae</taxon>
        <taxon>Pentapetalae</taxon>
        <taxon>rosids</taxon>
        <taxon>malvids</taxon>
        <taxon>Brassicales</taxon>
        <taxon>Brassicaceae</taxon>
        <taxon>Thlaspideae</taxon>
        <taxon>Thlaspi</taxon>
    </lineage>
</organism>
<accession>A0AAU9RQ41</accession>
<keyword evidence="4" id="KW-1185">Reference proteome</keyword>
<evidence type="ECO:0000313" key="4">
    <source>
        <dbReference type="Proteomes" id="UP000836841"/>
    </source>
</evidence>